<dbReference type="EMBL" id="BARW01039002">
    <property type="protein sequence ID" value="GAJ17315.1"/>
    <property type="molecule type" value="Genomic_DNA"/>
</dbReference>
<dbReference type="Gene3D" id="2.40.30.20">
    <property type="match status" value="1"/>
</dbReference>
<organism evidence="1">
    <name type="scientific">marine sediment metagenome</name>
    <dbReference type="NCBI Taxonomy" id="412755"/>
    <lineage>
        <taxon>unclassified sequences</taxon>
        <taxon>metagenomes</taxon>
        <taxon>ecological metagenomes</taxon>
    </lineage>
</organism>
<comment type="caution">
    <text evidence="1">The sequence shown here is derived from an EMBL/GenBank/DDBJ whole genome shotgun (WGS) entry which is preliminary data.</text>
</comment>
<dbReference type="AlphaFoldDB" id="X1VYI2"/>
<evidence type="ECO:0000313" key="1">
    <source>
        <dbReference type="EMBL" id="GAJ17315.1"/>
    </source>
</evidence>
<reference evidence="1" key="1">
    <citation type="journal article" date="2014" name="Front. Microbiol.">
        <title>High frequency of phylogenetically diverse reductive dehalogenase-homologous genes in deep subseafloor sedimentary metagenomes.</title>
        <authorList>
            <person name="Kawai M."/>
            <person name="Futagami T."/>
            <person name="Toyoda A."/>
            <person name="Takaki Y."/>
            <person name="Nishi S."/>
            <person name="Hori S."/>
            <person name="Arai W."/>
            <person name="Tsubouchi T."/>
            <person name="Morono Y."/>
            <person name="Uchiyama I."/>
            <person name="Ito T."/>
            <person name="Fujiyama A."/>
            <person name="Inagaki F."/>
            <person name="Takami H."/>
        </authorList>
    </citation>
    <scope>NUCLEOTIDE SEQUENCE</scope>
    <source>
        <strain evidence="1">Expedition CK06-06</strain>
    </source>
</reference>
<dbReference type="InterPro" id="IPR023366">
    <property type="entry name" value="ATP_synth_asu-like_sf"/>
</dbReference>
<accession>X1VYI2</accession>
<name>X1VYI2_9ZZZZ</name>
<protein>
    <recommendedName>
        <fullName evidence="2">ATPase F1/V1/A1 complex alpha/beta subunit N-terminal domain-containing protein</fullName>
    </recommendedName>
</protein>
<evidence type="ECO:0008006" key="2">
    <source>
        <dbReference type="Google" id="ProtNLM"/>
    </source>
</evidence>
<proteinExistence type="predicted"/>
<gene>
    <name evidence="1" type="ORF">S12H4_59609</name>
</gene>
<sequence>MSNSGKIVKVAGPLVVSENMSGSKMFDVVYV</sequence>
<feature type="non-terminal residue" evidence="1">
    <location>
        <position position="31"/>
    </location>
</feature>